<evidence type="ECO:0000313" key="2">
    <source>
        <dbReference type="Proteomes" id="UP000218934"/>
    </source>
</evidence>
<comment type="caution">
    <text evidence="1">The sequence shown here is derived from an EMBL/GenBank/DDBJ whole genome shotgun (WGS) entry which is preliminary data.</text>
</comment>
<dbReference type="AlphaFoldDB" id="A0A2A4G1I9"/>
<evidence type="ECO:0008006" key="3">
    <source>
        <dbReference type="Google" id="ProtNLM"/>
    </source>
</evidence>
<gene>
    <name evidence="1" type="ORF">COO09_04940</name>
</gene>
<keyword evidence="2" id="KW-1185">Reference proteome</keyword>
<dbReference type="OrthoDB" id="9812260at2"/>
<sequence>MEDCCLEPSAPSPLTHSWPLFERDQRFDLGHDFRWSGAALVDPSLDERMLAGRGLGVWECDLADSRLTWSFGVFDLFGLPRGAEVSRDEALGLYAEPSRAALERLRGHAIRHRRGFTLDVELRPADGGERWMRIVAAPVCVDYQPIRLHGFKRDVTDEYR</sequence>
<dbReference type="KEGG" id="rdi:CMV14_02620"/>
<dbReference type="SMART" id="SM00086">
    <property type="entry name" value="PAC"/>
    <property type="match status" value="1"/>
</dbReference>
<dbReference type="EMBL" id="NWUF01000003">
    <property type="protein sequence ID" value="PCE43647.1"/>
    <property type="molecule type" value="Genomic_DNA"/>
</dbReference>
<dbReference type="RefSeq" id="WP_066969665.1">
    <property type="nucleotide sequence ID" value="NZ_CP023449.1"/>
</dbReference>
<name>A0A2A4G1I9_9SPHN</name>
<dbReference type="Gene3D" id="3.30.450.20">
    <property type="entry name" value="PAS domain"/>
    <property type="match status" value="1"/>
</dbReference>
<reference evidence="1 2" key="1">
    <citation type="submission" date="2017-09" db="EMBL/GenBank/DDBJ databases">
        <title>The Catabolism of 3,6-Dichlorosalicylic acid is Initiated by the Cytochrome P450 Monooxygenase DsmABC in Rhizorhabdus dicambivorans Ndbn-20.</title>
        <authorList>
            <person name="Na L."/>
        </authorList>
    </citation>
    <scope>NUCLEOTIDE SEQUENCE [LARGE SCALE GENOMIC DNA]</scope>
    <source>
        <strain evidence="1 2">Ndbn-20m</strain>
    </source>
</reference>
<proteinExistence type="predicted"/>
<evidence type="ECO:0000313" key="1">
    <source>
        <dbReference type="EMBL" id="PCE43647.1"/>
    </source>
</evidence>
<accession>A0A2A4G1I9</accession>
<dbReference type="SUPFAM" id="SSF55785">
    <property type="entry name" value="PYP-like sensor domain (PAS domain)"/>
    <property type="match status" value="1"/>
</dbReference>
<dbReference type="Proteomes" id="UP000218934">
    <property type="component" value="Unassembled WGS sequence"/>
</dbReference>
<dbReference type="InterPro" id="IPR001610">
    <property type="entry name" value="PAC"/>
</dbReference>
<protein>
    <recommendedName>
        <fullName evidence="3">Diguanylate cyclase</fullName>
    </recommendedName>
</protein>
<dbReference type="InterPro" id="IPR035965">
    <property type="entry name" value="PAS-like_dom_sf"/>
</dbReference>
<organism evidence="1 2">
    <name type="scientific">Rhizorhabdus dicambivorans</name>
    <dbReference type="NCBI Taxonomy" id="1850238"/>
    <lineage>
        <taxon>Bacteria</taxon>
        <taxon>Pseudomonadati</taxon>
        <taxon>Pseudomonadota</taxon>
        <taxon>Alphaproteobacteria</taxon>
        <taxon>Sphingomonadales</taxon>
        <taxon>Sphingomonadaceae</taxon>
        <taxon>Rhizorhabdus</taxon>
    </lineage>
</organism>